<keyword evidence="3" id="KW-1185">Reference proteome</keyword>
<evidence type="ECO:0000256" key="1">
    <source>
        <dbReference type="SAM" id="Phobius"/>
    </source>
</evidence>
<sequence>MLRLLRVTGLLLRLLLGRHLLLAQLRHALLRLLTVLGRRLLTGLGHARVGGLELRRQRRQSTLAGNGLTGDALPGHPLPGNGLARDALLLTVRRGAPRSALLRDTLLLRSALRYGLLRLLTLLGGRLLLALHGCALRMCLLRHRRLARLRALSGGIGNVLDRLGGRLLLDRGSGLRGRGGALGRGVGGHGIRLRCRGGGRVHRLG</sequence>
<gene>
    <name evidence="2" type="ORF">OJ254_00865</name>
</gene>
<keyword evidence="1" id="KW-1133">Transmembrane helix</keyword>
<name>A0ABY6PKY3_9ACTN</name>
<feature type="transmembrane region" description="Helical" evidence="1">
    <location>
        <begin position="116"/>
        <end position="140"/>
    </location>
</feature>
<proteinExistence type="predicted"/>
<organism evidence="2 3">
    <name type="scientific">Streptomyces endophytica</name>
    <dbReference type="NCBI Taxonomy" id="2991496"/>
    <lineage>
        <taxon>Bacteria</taxon>
        <taxon>Bacillati</taxon>
        <taxon>Actinomycetota</taxon>
        <taxon>Actinomycetes</taxon>
        <taxon>Kitasatosporales</taxon>
        <taxon>Streptomycetaceae</taxon>
        <taxon>Streptomyces</taxon>
    </lineage>
</organism>
<protein>
    <recommendedName>
        <fullName evidence="4">Secreted protein</fullName>
    </recommendedName>
</protein>
<accession>A0ABY6PKY3</accession>
<keyword evidence="1" id="KW-0812">Transmembrane</keyword>
<evidence type="ECO:0008006" key="4">
    <source>
        <dbReference type="Google" id="ProtNLM"/>
    </source>
</evidence>
<evidence type="ECO:0000313" key="2">
    <source>
        <dbReference type="EMBL" id="UZJ34262.1"/>
    </source>
</evidence>
<dbReference type="Proteomes" id="UP001164959">
    <property type="component" value="Chromosome"/>
</dbReference>
<keyword evidence="1" id="KW-0472">Membrane</keyword>
<evidence type="ECO:0000313" key="3">
    <source>
        <dbReference type="Proteomes" id="UP001164959"/>
    </source>
</evidence>
<dbReference type="EMBL" id="CP110636">
    <property type="protein sequence ID" value="UZJ34262.1"/>
    <property type="molecule type" value="Genomic_DNA"/>
</dbReference>
<reference evidence="2" key="1">
    <citation type="submission" date="2022-11" db="EMBL/GenBank/DDBJ databases">
        <title>Identification and genomic analyses of a novel endophytic actinobacterium Streptomyces endophytica sp. nov. with potential for biocontrol of Yam anthracnose.</title>
        <authorList>
            <person name="Huang X."/>
        </authorList>
    </citation>
    <scope>NUCLEOTIDE SEQUENCE</scope>
    <source>
        <strain evidence="2">HNM0140</strain>
    </source>
</reference>